<feature type="transmembrane region" description="Helical" evidence="1">
    <location>
        <begin position="108"/>
        <end position="125"/>
    </location>
</feature>
<dbReference type="EMBL" id="CACRTQ010000019">
    <property type="protein sequence ID" value="VYT94338.1"/>
    <property type="molecule type" value="Genomic_DNA"/>
</dbReference>
<accession>A0A6N3AVZ1</accession>
<keyword evidence="1" id="KW-0472">Membrane</keyword>
<feature type="transmembrane region" description="Helical" evidence="1">
    <location>
        <begin position="193"/>
        <end position="215"/>
    </location>
</feature>
<feature type="transmembrane region" description="Helical" evidence="1">
    <location>
        <begin position="159"/>
        <end position="181"/>
    </location>
</feature>
<organism evidence="2">
    <name type="scientific">Enterococcus faecium</name>
    <name type="common">Streptococcus faecium</name>
    <dbReference type="NCBI Taxonomy" id="1352"/>
    <lineage>
        <taxon>Bacteria</taxon>
        <taxon>Bacillati</taxon>
        <taxon>Bacillota</taxon>
        <taxon>Bacilli</taxon>
        <taxon>Lactobacillales</taxon>
        <taxon>Enterococcaceae</taxon>
        <taxon>Enterococcus</taxon>
    </lineage>
</organism>
<keyword evidence="1" id="KW-1133">Transmembrane helix</keyword>
<evidence type="ECO:0000313" key="2">
    <source>
        <dbReference type="EMBL" id="VYT94338.1"/>
    </source>
</evidence>
<dbReference type="RefSeq" id="WP_104832709.1">
    <property type="nucleotide sequence ID" value="NZ_JALDMJ010000025.1"/>
</dbReference>
<evidence type="ECO:0000256" key="1">
    <source>
        <dbReference type="SAM" id="Phobius"/>
    </source>
</evidence>
<evidence type="ECO:0008006" key="3">
    <source>
        <dbReference type="Google" id="ProtNLM"/>
    </source>
</evidence>
<feature type="transmembrane region" description="Helical" evidence="1">
    <location>
        <begin position="330"/>
        <end position="353"/>
    </location>
</feature>
<keyword evidence="1" id="KW-0812">Transmembrane</keyword>
<feature type="transmembrane region" description="Helical" evidence="1">
    <location>
        <begin position="75"/>
        <end position="101"/>
    </location>
</feature>
<dbReference type="Pfam" id="PF14897">
    <property type="entry name" value="EpsG"/>
    <property type="match status" value="1"/>
</dbReference>
<feature type="transmembrane region" description="Helical" evidence="1">
    <location>
        <begin position="273"/>
        <end position="289"/>
    </location>
</feature>
<feature type="transmembrane region" description="Helical" evidence="1">
    <location>
        <begin position="23"/>
        <end position="42"/>
    </location>
</feature>
<sequence>MIYIGMTITVLLILLGLYFKRSYFLSGIIFLWQYILIGFNYAGADMNDYLNLYQTYGNKGGIDLSLMNGGLYRNLMFLFSLLRLDFVSANAIISFFALVLLHISIKRYTKNINFVHALLFIYPFTDLVIQKRNFIAMAIIIYAIKYLREKEIAKTIKYLILCVIAFGFHESALFYIILAILPWVNFEFIKKYMLLFDVVFIFIFPWFFSHIMVFFTQSKISLYLEDSSNRLDIFKVGVFIVLHCILVFITLWFNQEKKSVFNGSRVNKYNGLFTQVIFFSLLFIPLYYYNSTFFRFVRNLLIIFYANVANFQSVGYIFTKSVLIKNIVYISFLFSLFMFFYVFFGDLGFSYLVKPIFEYNRILDFFY</sequence>
<feature type="transmembrane region" description="Helical" evidence="1">
    <location>
        <begin position="131"/>
        <end position="147"/>
    </location>
</feature>
<feature type="transmembrane region" description="Helical" evidence="1">
    <location>
        <begin position="236"/>
        <end position="253"/>
    </location>
</feature>
<gene>
    <name evidence="2" type="ORF">EFLFYP64_00897</name>
</gene>
<proteinExistence type="predicted"/>
<dbReference type="InterPro" id="IPR049458">
    <property type="entry name" value="EpsG-like"/>
</dbReference>
<name>A0A6N3AVZ1_ENTFC</name>
<protein>
    <recommendedName>
        <fullName evidence="3">EpsG family protein</fullName>
    </recommendedName>
</protein>
<reference evidence="2" key="1">
    <citation type="submission" date="2019-11" db="EMBL/GenBank/DDBJ databases">
        <authorList>
            <person name="Feng L."/>
        </authorList>
    </citation>
    <scope>NUCLEOTIDE SEQUENCE</scope>
    <source>
        <strain evidence="2">EFaeciumLFYP64</strain>
    </source>
</reference>
<dbReference type="AlphaFoldDB" id="A0A6N3AVZ1"/>
<feature type="transmembrane region" description="Helical" evidence="1">
    <location>
        <begin position="296"/>
        <end position="318"/>
    </location>
</feature>